<organism evidence="13 14">
    <name type="scientific">Jezberella montanilacus</name>
    <dbReference type="NCBI Taxonomy" id="323426"/>
    <lineage>
        <taxon>Bacteria</taxon>
        <taxon>Pseudomonadati</taxon>
        <taxon>Pseudomonadota</taxon>
        <taxon>Betaproteobacteria</taxon>
        <taxon>Burkholderiales</taxon>
        <taxon>Alcaligenaceae</taxon>
        <taxon>Jezberella</taxon>
    </lineage>
</organism>
<keyword evidence="5 9" id="KW-0805">Transcription regulation</keyword>
<evidence type="ECO:0000259" key="11">
    <source>
        <dbReference type="Pfam" id="PF04552"/>
    </source>
</evidence>
<dbReference type="EMBL" id="PVTV01000012">
    <property type="protein sequence ID" value="PRY98447.1"/>
    <property type="molecule type" value="Genomic_DNA"/>
</dbReference>
<gene>
    <name evidence="13" type="ORF">BCM14_1275</name>
</gene>
<keyword evidence="7 9" id="KW-0238">DNA-binding</keyword>
<evidence type="ECO:0000256" key="3">
    <source>
        <dbReference type="ARBA" id="ARBA00022679"/>
    </source>
</evidence>
<dbReference type="PANTHER" id="PTHR32248:SF4">
    <property type="entry name" value="RNA POLYMERASE SIGMA-54 FACTOR"/>
    <property type="match status" value="1"/>
</dbReference>
<dbReference type="GO" id="GO:0006352">
    <property type="term" value="P:DNA-templated transcription initiation"/>
    <property type="evidence" value="ECO:0007669"/>
    <property type="project" value="InterPro"/>
</dbReference>
<evidence type="ECO:0000256" key="8">
    <source>
        <dbReference type="ARBA" id="ARBA00023163"/>
    </source>
</evidence>
<dbReference type="Proteomes" id="UP000238308">
    <property type="component" value="Unassembled WGS sequence"/>
</dbReference>
<dbReference type="GO" id="GO:0003677">
    <property type="term" value="F:DNA binding"/>
    <property type="evidence" value="ECO:0007669"/>
    <property type="project" value="UniProtKB-KW"/>
</dbReference>
<dbReference type="GO" id="GO:0016987">
    <property type="term" value="F:sigma factor activity"/>
    <property type="evidence" value="ECO:0007669"/>
    <property type="project" value="UniProtKB-KW"/>
</dbReference>
<dbReference type="NCBIfam" id="TIGR02395">
    <property type="entry name" value="rpoN_sigma"/>
    <property type="match status" value="1"/>
</dbReference>
<evidence type="ECO:0000256" key="10">
    <source>
        <dbReference type="SAM" id="MobiDB-lite"/>
    </source>
</evidence>
<feature type="region of interest" description="Disordered" evidence="10">
    <location>
        <begin position="93"/>
        <end position="129"/>
    </location>
</feature>
<evidence type="ECO:0000256" key="6">
    <source>
        <dbReference type="ARBA" id="ARBA00023082"/>
    </source>
</evidence>
<dbReference type="GO" id="GO:0001216">
    <property type="term" value="F:DNA-binding transcription activator activity"/>
    <property type="evidence" value="ECO:0007669"/>
    <property type="project" value="InterPro"/>
</dbReference>
<dbReference type="Pfam" id="PF04552">
    <property type="entry name" value="Sigma54_DBD"/>
    <property type="match status" value="1"/>
</dbReference>
<keyword evidence="4 9" id="KW-0548">Nucleotidyltransferase</keyword>
<dbReference type="PIRSF" id="PIRSF000774">
    <property type="entry name" value="RpoN"/>
    <property type="match status" value="1"/>
</dbReference>
<dbReference type="InterPro" id="IPR038709">
    <property type="entry name" value="RpoN_core-bd_sf"/>
</dbReference>
<evidence type="ECO:0000259" key="12">
    <source>
        <dbReference type="Pfam" id="PF04963"/>
    </source>
</evidence>
<dbReference type="InterPro" id="IPR007634">
    <property type="entry name" value="RNA_pol_sigma_54_DNA-bd"/>
</dbReference>
<proteinExistence type="inferred from homology"/>
<evidence type="ECO:0000256" key="1">
    <source>
        <dbReference type="ARBA" id="ARBA00008798"/>
    </source>
</evidence>
<dbReference type="Gene3D" id="1.10.10.1330">
    <property type="entry name" value="RNA polymerase sigma-54 factor, core-binding domain"/>
    <property type="match status" value="1"/>
</dbReference>
<keyword evidence="8 9" id="KW-0804">Transcription</keyword>
<dbReference type="GO" id="GO:0016779">
    <property type="term" value="F:nucleotidyltransferase activity"/>
    <property type="evidence" value="ECO:0007669"/>
    <property type="project" value="UniProtKB-KW"/>
</dbReference>
<dbReference type="GO" id="GO:0000428">
    <property type="term" value="C:DNA-directed RNA polymerase complex"/>
    <property type="evidence" value="ECO:0007669"/>
    <property type="project" value="UniProtKB-KW"/>
</dbReference>
<evidence type="ECO:0000256" key="7">
    <source>
        <dbReference type="ARBA" id="ARBA00023125"/>
    </source>
</evidence>
<dbReference type="PROSITE" id="PS00718">
    <property type="entry name" value="SIGMA54_2"/>
    <property type="match status" value="1"/>
</dbReference>
<keyword evidence="2 9" id="KW-0240">DNA-directed RNA polymerase</keyword>
<dbReference type="Pfam" id="PF04963">
    <property type="entry name" value="Sigma54_CBD"/>
    <property type="match status" value="1"/>
</dbReference>
<dbReference type="InterPro" id="IPR007046">
    <property type="entry name" value="RNA_pol_sigma_54_core-bd"/>
</dbReference>
<keyword evidence="6 9" id="KW-0731">Sigma factor</keyword>
<dbReference type="PANTHER" id="PTHR32248">
    <property type="entry name" value="RNA POLYMERASE SIGMA-54 FACTOR"/>
    <property type="match status" value="1"/>
</dbReference>
<name>A0A2T0XHR5_9BURK</name>
<accession>A0A2T0XHR5</accession>
<evidence type="ECO:0000256" key="4">
    <source>
        <dbReference type="ARBA" id="ARBA00022695"/>
    </source>
</evidence>
<feature type="domain" description="RNA polymerase sigma factor 54 DNA-binding" evidence="11">
    <location>
        <begin position="341"/>
        <end position="496"/>
    </location>
</feature>
<dbReference type="PROSITE" id="PS50044">
    <property type="entry name" value="SIGMA54_3"/>
    <property type="match status" value="1"/>
</dbReference>
<keyword evidence="14" id="KW-1185">Reference proteome</keyword>
<dbReference type="Gene3D" id="1.10.10.60">
    <property type="entry name" value="Homeodomain-like"/>
    <property type="match status" value="1"/>
</dbReference>
<dbReference type="Pfam" id="PF00309">
    <property type="entry name" value="Sigma54_AID"/>
    <property type="match status" value="1"/>
</dbReference>
<feature type="domain" description="RNA polymerase sigma factor 54 core-binding" evidence="12">
    <location>
        <begin position="128"/>
        <end position="325"/>
    </location>
</feature>
<dbReference type="PROSITE" id="PS00717">
    <property type="entry name" value="SIGMA54_1"/>
    <property type="match status" value="1"/>
</dbReference>
<reference evidence="13 14" key="1">
    <citation type="submission" date="2018-03" db="EMBL/GenBank/DDBJ databases">
        <title>Genomic Encyclopedia of Type Strains, Phase III (KMG-III): the genomes of soil and plant-associated and newly described type strains.</title>
        <authorList>
            <person name="Whitman W."/>
        </authorList>
    </citation>
    <scope>NUCLEOTIDE SEQUENCE [LARGE SCALE GENOMIC DNA]</scope>
    <source>
        <strain evidence="13 14">MWH-P2sevCIIIb</strain>
    </source>
</reference>
<evidence type="ECO:0000256" key="2">
    <source>
        <dbReference type="ARBA" id="ARBA00022478"/>
    </source>
</evidence>
<evidence type="ECO:0000313" key="14">
    <source>
        <dbReference type="Proteomes" id="UP000238308"/>
    </source>
</evidence>
<evidence type="ECO:0000313" key="13">
    <source>
        <dbReference type="EMBL" id="PRY98447.1"/>
    </source>
</evidence>
<dbReference type="InterPro" id="IPR000394">
    <property type="entry name" value="RNA_pol_sigma_54"/>
</dbReference>
<comment type="function">
    <text evidence="9">Sigma factors are initiation factors that promote the attachment of RNA polymerase to specific initiation sites and are then released.</text>
</comment>
<evidence type="ECO:0000256" key="5">
    <source>
        <dbReference type="ARBA" id="ARBA00023015"/>
    </source>
</evidence>
<keyword evidence="3 9" id="KW-0808">Transferase</keyword>
<comment type="similarity">
    <text evidence="1 9">Belongs to the sigma-54 factor family.</text>
</comment>
<dbReference type="NCBIfam" id="NF009118">
    <property type="entry name" value="PRK12469.1"/>
    <property type="match status" value="1"/>
</dbReference>
<evidence type="ECO:0000256" key="9">
    <source>
        <dbReference type="PIRNR" id="PIRNR000774"/>
    </source>
</evidence>
<dbReference type="PRINTS" id="PR00045">
    <property type="entry name" value="SIGMA54FCT"/>
</dbReference>
<dbReference type="AlphaFoldDB" id="A0A2T0XHR5"/>
<sequence length="502" mass="55446">MSRQLLELRTGQQLTLTPALQQSLRILQLSTLDLEAEVARALAENPLLESQAQDVESDEKPSSGETGLALNRYETSTAQTDNGQSSEVNAAATEPLNTDPDYGSGTLSVDFKSARDSSDDDQDVRPETAVQGSLRDYLLDQLNTTRFSTRDAALVEILIEELNDDGLLASSVEEIVTWMDPSLGLTVDDFVVALNLLHSFDPPGIGARDLSECLDLQLQYADLDQLPEARDQKTLALARELCRTGLPTLATGNMIKLREMLGCDTAQLKRAHALILKLNPRPASNWTRPAAEFAVPDVIVRKTDEGWRVFLNDAVMPKLRINEMYAKALGTARSGSNADLHGKLQEARWLIRNVVQRFDTIRRVAEIIVSYQQAFFFKGWQAIRPLTLKDIAGELGMHESTISRATTQKYILTPFGTVELKRFFSTGLASTDGGEATSATSIQTRIKALIASEDRHKPLSDSQLVTLLDKDGITVARRTVAKYRELLRIPTAPLRRSQAQAN</sequence>
<protein>
    <recommendedName>
        <fullName evidence="9">RNA polymerase sigma-54 factor</fullName>
    </recommendedName>
</protein>
<comment type="caution">
    <text evidence="13">The sequence shown here is derived from an EMBL/GenBank/DDBJ whole genome shotgun (WGS) entry which is preliminary data.</text>
</comment>